<sequence>MRFLSKCDPKPITQTETEVYMISKLGMMENVAGPSRVSKLPSKQSFLTQPTQIESWLPASAADTADFLLFVDKLFDSINDTFDDFHTLPIVEDTEVPGESNFRFKKDVSILKAELHSYLAGFLAKKLFKSIKCEVCRYNLTSNSPIEGSLIQKAVHKKLCSS</sequence>
<comment type="caution">
    <text evidence="1">The sequence shown here is derived from an EMBL/GenBank/DDBJ whole genome shotgun (WGS) entry which is preliminary data.</text>
</comment>
<gene>
    <name evidence="1" type="ORF">RN001_008380</name>
</gene>
<evidence type="ECO:0000313" key="1">
    <source>
        <dbReference type="EMBL" id="KAK4880234.1"/>
    </source>
</evidence>
<proteinExistence type="predicted"/>
<dbReference type="AlphaFoldDB" id="A0AAN7PXB9"/>
<dbReference type="EMBL" id="JARPUR010000003">
    <property type="protein sequence ID" value="KAK4880234.1"/>
    <property type="molecule type" value="Genomic_DNA"/>
</dbReference>
<organism evidence="1 2">
    <name type="scientific">Aquatica leii</name>
    <dbReference type="NCBI Taxonomy" id="1421715"/>
    <lineage>
        <taxon>Eukaryota</taxon>
        <taxon>Metazoa</taxon>
        <taxon>Ecdysozoa</taxon>
        <taxon>Arthropoda</taxon>
        <taxon>Hexapoda</taxon>
        <taxon>Insecta</taxon>
        <taxon>Pterygota</taxon>
        <taxon>Neoptera</taxon>
        <taxon>Endopterygota</taxon>
        <taxon>Coleoptera</taxon>
        <taxon>Polyphaga</taxon>
        <taxon>Elateriformia</taxon>
        <taxon>Elateroidea</taxon>
        <taxon>Lampyridae</taxon>
        <taxon>Luciolinae</taxon>
        <taxon>Aquatica</taxon>
    </lineage>
</organism>
<protein>
    <submittedName>
        <fullName evidence="1">Uncharacterized protein</fullName>
    </submittedName>
</protein>
<name>A0AAN7PXB9_9COLE</name>
<accession>A0AAN7PXB9</accession>
<keyword evidence="2" id="KW-1185">Reference proteome</keyword>
<evidence type="ECO:0000313" key="2">
    <source>
        <dbReference type="Proteomes" id="UP001353858"/>
    </source>
</evidence>
<reference evidence="2" key="1">
    <citation type="submission" date="2023-01" db="EMBL/GenBank/DDBJ databases">
        <title>Key to firefly adult light organ development and bioluminescence: homeobox transcription factors regulate luciferase expression and transportation to peroxisome.</title>
        <authorList>
            <person name="Fu X."/>
        </authorList>
    </citation>
    <scope>NUCLEOTIDE SEQUENCE [LARGE SCALE GENOMIC DNA]</scope>
</reference>
<dbReference type="Proteomes" id="UP001353858">
    <property type="component" value="Unassembled WGS sequence"/>
</dbReference>